<evidence type="ECO:0000256" key="1">
    <source>
        <dbReference type="SAM" id="SignalP"/>
    </source>
</evidence>
<evidence type="ECO:0000313" key="4">
    <source>
        <dbReference type="Proteomes" id="UP001237642"/>
    </source>
</evidence>
<dbReference type="PANTHER" id="PTHR22957">
    <property type="entry name" value="TBC1 DOMAIN FAMILY MEMBER GTPASE-ACTIVATING PROTEIN"/>
    <property type="match status" value="1"/>
</dbReference>
<comment type="caution">
    <text evidence="3">The sequence shown here is derived from an EMBL/GenBank/DDBJ whole genome shotgun (WGS) entry which is preliminary data.</text>
</comment>
<evidence type="ECO:0000259" key="2">
    <source>
        <dbReference type="PROSITE" id="PS50086"/>
    </source>
</evidence>
<feature type="chain" id="PRO_5042220979" description="Rab-GAP TBC domain-containing protein" evidence="1">
    <location>
        <begin position="18"/>
        <end position="200"/>
    </location>
</feature>
<dbReference type="InterPro" id="IPR035969">
    <property type="entry name" value="Rab-GAP_TBC_sf"/>
</dbReference>
<feature type="signal peptide" evidence="1">
    <location>
        <begin position="1"/>
        <end position="17"/>
    </location>
</feature>
<dbReference type="GO" id="GO:0005096">
    <property type="term" value="F:GTPase activator activity"/>
    <property type="evidence" value="ECO:0007669"/>
    <property type="project" value="TreeGrafter"/>
</dbReference>
<dbReference type="AlphaFoldDB" id="A0AAD8J7Q8"/>
<evidence type="ECO:0000313" key="3">
    <source>
        <dbReference type="EMBL" id="KAK1399247.1"/>
    </source>
</evidence>
<proteinExistence type="predicted"/>
<dbReference type="Gene3D" id="1.10.472.80">
    <property type="entry name" value="Ypt/Rab-GAP domain of gyp1p, domain 3"/>
    <property type="match status" value="1"/>
</dbReference>
<dbReference type="InterPro" id="IPR000195">
    <property type="entry name" value="Rab-GAP-TBC_dom"/>
</dbReference>
<organism evidence="3 4">
    <name type="scientific">Heracleum sosnowskyi</name>
    <dbReference type="NCBI Taxonomy" id="360622"/>
    <lineage>
        <taxon>Eukaryota</taxon>
        <taxon>Viridiplantae</taxon>
        <taxon>Streptophyta</taxon>
        <taxon>Embryophyta</taxon>
        <taxon>Tracheophyta</taxon>
        <taxon>Spermatophyta</taxon>
        <taxon>Magnoliopsida</taxon>
        <taxon>eudicotyledons</taxon>
        <taxon>Gunneridae</taxon>
        <taxon>Pentapetalae</taxon>
        <taxon>asterids</taxon>
        <taxon>campanulids</taxon>
        <taxon>Apiales</taxon>
        <taxon>Apiaceae</taxon>
        <taxon>Apioideae</taxon>
        <taxon>apioid superclade</taxon>
        <taxon>Tordylieae</taxon>
        <taxon>Tordyliinae</taxon>
        <taxon>Heracleum</taxon>
    </lineage>
</organism>
<reference evidence="3" key="1">
    <citation type="submission" date="2023-02" db="EMBL/GenBank/DDBJ databases">
        <title>Genome of toxic invasive species Heracleum sosnowskyi carries increased number of genes despite the absence of recent whole-genome duplications.</title>
        <authorList>
            <person name="Schelkunov M."/>
            <person name="Shtratnikova V."/>
            <person name="Makarenko M."/>
            <person name="Klepikova A."/>
            <person name="Omelchenko D."/>
            <person name="Novikova G."/>
            <person name="Obukhova E."/>
            <person name="Bogdanov V."/>
            <person name="Penin A."/>
            <person name="Logacheva M."/>
        </authorList>
    </citation>
    <scope>NUCLEOTIDE SEQUENCE</scope>
    <source>
        <strain evidence="3">Hsosn_3</strain>
        <tissue evidence="3">Leaf</tissue>
    </source>
</reference>
<dbReference type="PROSITE" id="PS50086">
    <property type="entry name" value="TBC_RABGAP"/>
    <property type="match status" value="1"/>
</dbReference>
<sequence>MVDHMNLLAIYLLPVHATAVQQNQEVQNMIQNATTSQGGAVDEEKVSEWLWTLEFYEDTKNLARMADILVVYAWVDPATGYCQGMSDLLSPFVVLFKDDADAFWCFEMLLRRMREKFQMDGPTGVIKQLQALWHILEVADREMFAHLSHIGAESLHFAFRMLLVLFRQEISFNEALCMWEMMWAADFDESLACHLDESCP</sequence>
<accession>A0AAD8J7Q8</accession>
<protein>
    <recommendedName>
        <fullName evidence="2">Rab-GAP TBC domain-containing protein</fullName>
    </recommendedName>
</protein>
<dbReference type="PANTHER" id="PTHR22957:SF456">
    <property type="entry name" value="YPT_RAB-GAP DOMAIN OF GYP1P SUPERFAMILY PROTEIN"/>
    <property type="match status" value="1"/>
</dbReference>
<dbReference type="SMART" id="SM00164">
    <property type="entry name" value="TBC"/>
    <property type="match status" value="1"/>
</dbReference>
<dbReference type="Pfam" id="PF00566">
    <property type="entry name" value="RabGAP-TBC"/>
    <property type="match status" value="1"/>
</dbReference>
<keyword evidence="4" id="KW-1185">Reference proteome</keyword>
<dbReference type="SUPFAM" id="SSF47923">
    <property type="entry name" value="Ypt/Rab-GAP domain of gyp1p"/>
    <property type="match status" value="1"/>
</dbReference>
<gene>
    <name evidence="3" type="ORF">POM88_009110</name>
</gene>
<name>A0AAD8J7Q8_9APIA</name>
<keyword evidence="1" id="KW-0732">Signal</keyword>
<dbReference type="Gene3D" id="1.10.8.270">
    <property type="entry name" value="putative rabgap domain of human tbc1 domain family member 14 like domains"/>
    <property type="match status" value="1"/>
</dbReference>
<dbReference type="Proteomes" id="UP001237642">
    <property type="component" value="Unassembled WGS sequence"/>
</dbReference>
<feature type="domain" description="Rab-GAP TBC" evidence="2">
    <location>
        <begin position="1"/>
        <end position="186"/>
    </location>
</feature>
<reference evidence="3" key="2">
    <citation type="submission" date="2023-05" db="EMBL/GenBank/DDBJ databases">
        <authorList>
            <person name="Schelkunov M.I."/>
        </authorList>
    </citation>
    <scope>NUCLEOTIDE SEQUENCE</scope>
    <source>
        <strain evidence="3">Hsosn_3</strain>
        <tissue evidence="3">Leaf</tissue>
    </source>
</reference>
<dbReference type="EMBL" id="JAUIZM010000002">
    <property type="protein sequence ID" value="KAK1399247.1"/>
    <property type="molecule type" value="Genomic_DNA"/>
</dbReference>